<evidence type="ECO:0000313" key="1">
    <source>
        <dbReference type="EMBL" id="KKK90749.1"/>
    </source>
</evidence>
<comment type="caution">
    <text evidence="1">The sequence shown here is derived from an EMBL/GenBank/DDBJ whole genome shotgun (WGS) entry which is preliminary data.</text>
</comment>
<proteinExistence type="predicted"/>
<gene>
    <name evidence="1" type="ORF">LCGC14_2719910</name>
</gene>
<protein>
    <submittedName>
        <fullName evidence="1">Uncharacterized protein</fullName>
    </submittedName>
</protein>
<dbReference type="AlphaFoldDB" id="A0A0F9BJI7"/>
<sequence length="102" mass="11203">MKLICGSCEYPMVEGAVAVRLRAHGVYKAHSFHCPNTGCRSKVPVKAFLVEDEPYINAHDDAKVYAEELIAILEDAQVTMLSRGGDCACGLSTRELMSQQEK</sequence>
<name>A0A0F9BJI7_9ZZZZ</name>
<reference evidence="1" key="1">
    <citation type="journal article" date="2015" name="Nature">
        <title>Complex archaea that bridge the gap between prokaryotes and eukaryotes.</title>
        <authorList>
            <person name="Spang A."/>
            <person name="Saw J.H."/>
            <person name="Jorgensen S.L."/>
            <person name="Zaremba-Niedzwiedzka K."/>
            <person name="Martijn J."/>
            <person name="Lind A.E."/>
            <person name="van Eijk R."/>
            <person name="Schleper C."/>
            <person name="Guy L."/>
            <person name="Ettema T.J."/>
        </authorList>
    </citation>
    <scope>NUCLEOTIDE SEQUENCE</scope>
</reference>
<dbReference type="EMBL" id="LAZR01048958">
    <property type="protein sequence ID" value="KKK90749.1"/>
    <property type="molecule type" value="Genomic_DNA"/>
</dbReference>
<accession>A0A0F9BJI7</accession>
<organism evidence="1">
    <name type="scientific">marine sediment metagenome</name>
    <dbReference type="NCBI Taxonomy" id="412755"/>
    <lineage>
        <taxon>unclassified sequences</taxon>
        <taxon>metagenomes</taxon>
        <taxon>ecological metagenomes</taxon>
    </lineage>
</organism>